<sequence>MKLRSLILAVPFLLFFSCKETTQKAPPVPQIKVVEVFTKNVPIFNYFVGEVFGQEDVSINARVEGYLMGIHFVEGTRVKKGDLLYTIDPEPFNAAIAGQMSLVTEAQTKYLNAENNLARIKPLAEMDAVSKSDLDFAKADRDASLAARKAAEASLKMAQINLSYTKIKAPISGFIGKTLARVGDFVGRSPNPVIVNTISKVENVRVQFFINETSYLTLAKEYQKRFGGELGERVERVEIELILTDGSVHPYQGKVDFVNREIDASTGAILIQATFPNPELILKPGQYVRVKIKYKDENDALLIPQRVVSELQGEYSVFVVNAENKIESRKIIIDNKYNDYYIVKEGLKKGDKIVLEALQKVGSGMTVVPEVTVFESQIKTQ</sequence>
<feature type="domain" description="Multidrug resistance protein MdtA-like beta-barrel" evidence="5">
    <location>
        <begin position="229"/>
        <end position="294"/>
    </location>
</feature>
<dbReference type="InterPro" id="IPR058627">
    <property type="entry name" value="MdtA-like_C"/>
</dbReference>
<dbReference type="Gene3D" id="1.10.287.470">
    <property type="entry name" value="Helix hairpin bin"/>
    <property type="match status" value="1"/>
</dbReference>
<dbReference type="Gene3D" id="2.40.30.170">
    <property type="match status" value="1"/>
</dbReference>
<dbReference type="PANTHER" id="PTHR30158">
    <property type="entry name" value="ACRA/E-RELATED COMPONENT OF DRUG EFFLUX TRANSPORTER"/>
    <property type="match status" value="1"/>
</dbReference>
<evidence type="ECO:0000256" key="2">
    <source>
        <dbReference type="ARBA" id="ARBA00009477"/>
    </source>
</evidence>
<evidence type="ECO:0000259" key="5">
    <source>
        <dbReference type="Pfam" id="PF25944"/>
    </source>
</evidence>
<dbReference type="RefSeq" id="WP_386809178.1">
    <property type="nucleotide sequence ID" value="NZ_JBHTMV010000004.1"/>
</dbReference>
<dbReference type="InterPro" id="IPR058626">
    <property type="entry name" value="MdtA-like_b-barrel"/>
</dbReference>
<dbReference type="PROSITE" id="PS51257">
    <property type="entry name" value="PROKAR_LIPOPROTEIN"/>
    <property type="match status" value="1"/>
</dbReference>
<accession>A0ABW3WQE5</accession>
<evidence type="ECO:0000259" key="3">
    <source>
        <dbReference type="Pfam" id="PF25876"/>
    </source>
</evidence>
<evidence type="ECO:0000313" key="7">
    <source>
        <dbReference type="EMBL" id="MFD1293983.1"/>
    </source>
</evidence>
<evidence type="ECO:0000259" key="6">
    <source>
        <dbReference type="Pfam" id="PF25967"/>
    </source>
</evidence>
<dbReference type="NCBIfam" id="TIGR01730">
    <property type="entry name" value="RND_mfp"/>
    <property type="match status" value="1"/>
</dbReference>
<dbReference type="Gene3D" id="2.40.50.100">
    <property type="match status" value="1"/>
</dbReference>
<feature type="domain" description="Multidrug resistance protein MdtA-like barrel-sandwich hybrid" evidence="4">
    <location>
        <begin position="56"/>
        <end position="188"/>
    </location>
</feature>
<name>A0ABW3WQE5_9FLAO</name>
<comment type="caution">
    <text evidence="7">The sequence shown here is derived from an EMBL/GenBank/DDBJ whole genome shotgun (WGS) entry which is preliminary data.</text>
</comment>
<evidence type="ECO:0000256" key="1">
    <source>
        <dbReference type="ARBA" id="ARBA00004196"/>
    </source>
</evidence>
<comment type="subcellular location">
    <subcellularLocation>
        <location evidence="1">Cell envelope</location>
    </subcellularLocation>
</comment>
<keyword evidence="8" id="KW-1185">Reference proteome</keyword>
<gene>
    <name evidence="7" type="ORF">ACFQ5N_09060</name>
</gene>
<dbReference type="Pfam" id="PF25917">
    <property type="entry name" value="BSH_RND"/>
    <property type="match status" value="1"/>
</dbReference>
<comment type="similarity">
    <text evidence="2">Belongs to the membrane fusion protein (MFP) (TC 8.A.1) family.</text>
</comment>
<dbReference type="Pfam" id="PF25944">
    <property type="entry name" value="Beta-barrel_RND"/>
    <property type="match status" value="1"/>
</dbReference>
<feature type="domain" description="Multidrug resistance protein MdtA-like alpha-helical hairpin" evidence="3">
    <location>
        <begin position="105"/>
        <end position="165"/>
    </location>
</feature>
<dbReference type="Gene3D" id="2.40.420.20">
    <property type="match status" value="1"/>
</dbReference>
<dbReference type="Pfam" id="PF25967">
    <property type="entry name" value="RND-MFP_C"/>
    <property type="match status" value="1"/>
</dbReference>
<protein>
    <submittedName>
        <fullName evidence="7">Efflux RND transporter periplasmic adaptor subunit</fullName>
    </submittedName>
</protein>
<dbReference type="InterPro" id="IPR058624">
    <property type="entry name" value="MdtA-like_HH"/>
</dbReference>
<proteinExistence type="inferred from homology"/>
<reference evidence="8" key="1">
    <citation type="journal article" date="2019" name="Int. J. Syst. Evol. Microbiol.">
        <title>The Global Catalogue of Microorganisms (GCM) 10K type strain sequencing project: providing services to taxonomists for standard genome sequencing and annotation.</title>
        <authorList>
            <consortium name="The Broad Institute Genomics Platform"/>
            <consortium name="The Broad Institute Genome Sequencing Center for Infectious Disease"/>
            <person name="Wu L."/>
            <person name="Ma J."/>
        </authorList>
    </citation>
    <scope>NUCLEOTIDE SEQUENCE [LARGE SCALE GENOMIC DNA]</scope>
    <source>
        <strain evidence="8">CCUG 62221</strain>
    </source>
</reference>
<dbReference type="Proteomes" id="UP001597241">
    <property type="component" value="Unassembled WGS sequence"/>
</dbReference>
<organism evidence="7 8">
    <name type="scientific">Lutibacter holmesii</name>
    <dbReference type="NCBI Taxonomy" id="1137985"/>
    <lineage>
        <taxon>Bacteria</taxon>
        <taxon>Pseudomonadati</taxon>
        <taxon>Bacteroidota</taxon>
        <taxon>Flavobacteriia</taxon>
        <taxon>Flavobacteriales</taxon>
        <taxon>Flavobacteriaceae</taxon>
        <taxon>Lutibacter</taxon>
    </lineage>
</organism>
<dbReference type="Pfam" id="PF25876">
    <property type="entry name" value="HH_MFP_RND"/>
    <property type="match status" value="1"/>
</dbReference>
<feature type="domain" description="Multidrug resistance protein MdtA-like C-terminal permuted SH3" evidence="6">
    <location>
        <begin position="299"/>
        <end position="360"/>
    </location>
</feature>
<dbReference type="InterPro" id="IPR058625">
    <property type="entry name" value="MdtA-like_BSH"/>
</dbReference>
<dbReference type="EMBL" id="JBHTMV010000004">
    <property type="protein sequence ID" value="MFD1293983.1"/>
    <property type="molecule type" value="Genomic_DNA"/>
</dbReference>
<dbReference type="SUPFAM" id="SSF111369">
    <property type="entry name" value="HlyD-like secretion proteins"/>
    <property type="match status" value="1"/>
</dbReference>
<evidence type="ECO:0000259" key="4">
    <source>
        <dbReference type="Pfam" id="PF25917"/>
    </source>
</evidence>
<dbReference type="InterPro" id="IPR006143">
    <property type="entry name" value="RND_pump_MFP"/>
</dbReference>
<evidence type="ECO:0000313" key="8">
    <source>
        <dbReference type="Proteomes" id="UP001597241"/>
    </source>
</evidence>